<dbReference type="PANTHER" id="PTHR43056">
    <property type="entry name" value="PEPTIDASE S9 PROLYL OLIGOPEPTIDASE"/>
    <property type="match status" value="1"/>
</dbReference>
<sequence>MTSQAVQMQADSTAHAVEVLADDVVVHRDVMVRMRDGIHLATDVYRPAINGKPVAGPLSVVMERTPYGKTQRSRSEIEPGMDKPMTRAEVAMHFVRAGFVVIYQDCRGRYNSEGVFTKYLSEGPDGYDTCAWIVEQPWCDGKIGTMGLSYAAHTQAALACLNPPGLACMVLDSGGFSSAYRTGIRQGGAFELKQLTWAYNNAKESPEAQSNPLILKALEAEDLKSWFTVLPWSEGRSPVRWVPEYESYVLDQWRQGSFGEFWKKVGIYAEGSYDTFPQVPVALLSSWYDAYVHTTFDNYEGFSRGGKRPISLIMGPGLHGNRNTTFAGDAYFGENATLSRNVTPSWLEFRRRWFERWLKETENGVESEPQVRLFLMGGGTGKRTEAGKLDHGGRWIEAERWPLPQTEFRAFHIHNDGGLREALPQKEDAPLSYDFDPSDPVPTIGGALTSGQPVFEGGAFDQREDKEFFGCRHSGLPLSARRDVLSFESASLEDDLAVVGPITVDLWVSSDALDTDFTAKLVDVYPPSADYPTGYAMILTDGIFRCRYRKSWENPELITPGEVFRITIEPFATANLFAKGHRLRLDISSSNFPKFDVNPNTGDPEGRGRTRKVARNTVYCDAVRASRVILPCVPREHLRSLKTVDRSDR</sequence>
<dbReference type="SMART" id="SM00939">
    <property type="entry name" value="PepX_C"/>
    <property type="match status" value="1"/>
</dbReference>
<dbReference type="InterPro" id="IPR050585">
    <property type="entry name" value="Xaa-Pro_dipeptidyl-ppase/CocE"/>
</dbReference>
<comment type="caution">
    <text evidence="3">The sequence shown here is derived from an EMBL/GenBank/DDBJ whole genome shotgun (WGS) entry which is preliminary data.</text>
</comment>
<dbReference type="Pfam" id="PF08530">
    <property type="entry name" value="PepX_C"/>
    <property type="match status" value="1"/>
</dbReference>
<accession>A0ABS7VLB1</accession>
<dbReference type="InterPro" id="IPR000383">
    <property type="entry name" value="Xaa-Pro-like_dom"/>
</dbReference>
<name>A0ABS7VLB1_9HYPH</name>
<dbReference type="InterPro" id="IPR008979">
    <property type="entry name" value="Galactose-bd-like_sf"/>
</dbReference>
<evidence type="ECO:0000259" key="2">
    <source>
        <dbReference type="SMART" id="SM00939"/>
    </source>
</evidence>
<dbReference type="Pfam" id="PF02129">
    <property type="entry name" value="Peptidase_S15"/>
    <property type="match status" value="1"/>
</dbReference>
<dbReference type="InterPro" id="IPR013736">
    <property type="entry name" value="Xaa-Pro_dipept_C"/>
</dbReference>
<dbReference type="EMBL" id="JAIRBM010000004">
    <property type="protein sequence ID" value="MBZ6075925.1"/>
    <property type="molecule type" value="Genomic_DNA"/>
</dbReference>
<evidence type="ECO:0000256" key="1">
    <source>
        <dbReference type="ARBA" id="ARBA00022801"/>
    </source>
</evidence>
<organism evidence="3 4">
    <name type="scientific">Microvirga puerhi</name>
    <dbReference type="NCBI Taxonomy" id="2876078"/>
    <lineage>
        <taxon>Bacteria</taxon>
        <taxon>Pseudomonadati</taxon>
        <taxon>Pseudomonadota</taxon>
        <taxon>Alphaproteobacteria</taxon>
        <taxon>Hyphomicrobiales</taxon>
        <taxon>Methylobacteriaceae</taxon>
        <taxon>Microvirga</taxon>
    </lineage>
</organism>
<dbReference type="Gene3D" id="2.60.120.260">
    <property type="entry name" value="Galactose-binding domain-like"/>
    <property type="match status" value="1"/>
</dbReference>
<dbReference type="SUPFAM" id="SSF49785">
    <property type="entry name" value="Galactose-binding domain-like"/>
    <property type="match status" value="1"/>
</dbReference>
<proteinExistence type="predicted"/>
<gene>
    <name evidence="3" type="ORF">K9B37_06435</name>
</gene>
<evidence type="ECO:0000313" key="4">
    <source>
        <dbReference type="Proteomes" id="UP000704176"/>
    </source>
</evidence>
<dbReference type="SUPFAM" id="SSF53474">
    <property type="entry name" value="alpha/beta-Hydrolases"/>
    <property type="match status" value="1"/>
</dbReference>
<dbReference type="GO" id="GO:0016787">
    <property type="term" value="F:hydrolase activity"/>
    <property type="evidence" value="ECO:0007669"/>
    <property type="project" value="UniProtKB-KW"/>
</dbReference>
<keyword evidence="1 3" id="KW-0378">Hydrolase</keyword>
<reference evidence="3 4" key="1">
    <citation type="submission" date="2021-09" db="EMBL/GenBank/DDBJ databases">
        <title>The complete genome sequence of a new microorganism.</title>
        <authorList>
            <person name="Zi Z."/>
        </authorList>
    </citation>
    <scope>NUCLEOTIDE SEQUENCE [LARGE SCALE GENOMIC DNA]</scope>
    <source>
        <strain evidence="3 4">WGZ8</strain>
    </source>
</reference>
<dbReference type="InterPro" id="IPR005674">
    <property type="entry name" value="CocE/Ser_esterase"/>
</dbReference>
<feature type="domain" description="Xaa-Pro dipeptidyl-peptidase C-terminal" evidence="2">
    <location>
        <begin position="351"/>
        <end position="629"/>
    </location>
</feature>
<dbReference type="Proteomes" id="UP000704176">
    <property type="component" value="Unassembled WGS sequence"/>
</dbReference>
<keyword evidence="4" id="KW-1185">Reference proteome</keyword>
<dbReference type="InterPro" id="IPR029058">
    <property type="entry name" value="AB_hydrolase_fold"/>
</dbReference>
<evidence type="ECO:0000313" key="3">
    <source>
        <dbReference type="EMBL" id="MBZ6075925.1"/>
    </source>
</evidence>
<dbReference type="RefSeq" id="WP_224312231.1">
    <property type="nucleotide sequence ID" value="NZ_JAIRBM010000004.1"/>
</dbReference>
<dbReference type="Gene3D" id="1.10.3020.10">
    <property type="entry name" value="alpha-amino acid ester hydrolase ( Helical cap domain)"/>
    <property type="match status" value="1"/>
</dbReference>
<protein>
    <submittedName>
        <fullName evidence="3">CocE/NonD family hydrolase</fullName>
    </submittedName>
</protein>
<dbReference type="NCBIfam" id="TIGR00976">
    <property type="entry name" value="CocE_NonD"/>
    <property type="match status" value="1"/>
</dbReference>
<dbReference type="Gene3D" id="3.40.50.1820">
    <property type="entry name" value="alpha/beta hydrolase"/>
    <property type="match status" value="1"/>
</dbReference>
<dbReference type="PANTHER" id="PTHR43056:SF10">
    <property type="entry name" value="COCE_NOND FAMILY, PUTATIVE (AFU_ORTHOLOGUE AFUA_7G00600)-RELATED"/>
    <property type="match status" value="1"/>
</dbReference>